<evidence type="ECO:0000313" key="7">
    <source>
        <dbReference type="EMBL" id="KAL0953370.1"/>
    </source>
</evidence>
<evidence type="ECO:0000259" key="6">
    <source>
        <dbReference type="PROSITE" id="PS50135"/>
    </source>
</evidence>
<dbReference type="PROSITE" id="PS50135">
    <property type="entry name" value="ZF_ZZ_2"/>
    <property type="match status" value="1"/>
</dbReference>
<evidence type="ECO:0000256" key="4">
    <source>
        <dbReference type="PROSITE-ProRule" id="PRU00228"/>
    </source>
</evidence>
<reference evidence="8" key="1">
    <citation type="submission" date="2024-06" db="EMBL/GenBank/DDBJ databases">
        <title>Multi-omics analyses provide insights into the biosynthesis of the anticancer antibiotic pleurotin in Hohenbuehelia grisea.</title>
        <authorList>
            <person name="Weaver J.A."/>
            <person name="Alberti F."/>
        </authorList>
    </citation>
    <scope>NUCLEOTIDE SEQUENCE [LARGE SCALE GENOMIC DNA]</scope>
    <source>
        <strain evidence="8">T-177</strain>
    </source>
</reference>
<dbReference type="Pfam" id="PF00569">
    <property type="entry name" value="ZZ"/>
    <property type="match status" value="2"/>
</dbReference>
<dbReference type="SUPFAM" id="SSF57850">
    <property type="entry name" value="RING/U-box"/>
    <property type="match status" value="4"/>
</dbReference>
<accession>A0ABR3JD07</accession>
<feature type="region of interest" description="Disordered" evidence="5">
    <location>
        <begin position="326"/>
        <end position="360"/>
    </location>
</feature>
<feature type="compositionally biased region" description="Low complexity" evidence="5">
    <location>
        <begin position="476"/>
        <end position="486"/>
    </location>
</feature>
<evidence type="ECO:0000256" key="5">
    <source>
        <dbReference type="SAM" id="MobiDB-lite"/>
    </source>
</evidence>
<sequence>MYTRPDRPLVVKCTFERSSRRITFSSTKVNKCFSLDRQSYSITYTDDDGEVNDISSETELSEAIKYFQDGTDDASVSSASSRLSIRSLGSKKITLRVTISVDYDGRLSDTSSLVSMEDYQNRNNSQSSFSFGAPTEEIDDDSVTVSSRDTSAIPPSRLSDPFQPYEESGSASPGSPATAFLPRPSGAHQPPTASGSKQQHLPAVAPELGNGQSRDELDRMAAGIRYPEDPSAVFERLKYEELIGSDTSSVDFDALNRDDRGAAWLRDQNERIVRSKLGALPEPSESDDASLSLDGSSLSLDADELADQLDGDLALQMDPRGKYYYSYTSSQPQDSLYDDHTGLSYDGDPSIDSNSILDKPRPTSMQLDWLAAHQVEPQPDPGPSRRPRSPDPFTVRDLHRSTEVTPGMLRYFPTSPPSDEITDCSSCGLLLDAIRYVCSTCGPKPPRNSPLKSTPQKIPFPAPNGDPGMTYPPSSPSGRSYSSSPAYSSSSRTLIADFEQHAPKAHAKPLPLLPSVSVSTSGSSSSSSSNTPWGEGYELCSGCIESAGHHHAVSGLRTDAESPRSPEDAQYLRRSAPKQKGQLRHAYQEKIWGHLGWDDVGKSISLMICVLSDVGLEQDESKTSKCTFCSAPTLRKSYKCASCTDINVCKACYSQIHDLHPLHAFLVVPDKRVRSPSDPEPLPTIPVDLEDEESMKHADVKCAHCLLDIVGARFHCAICEDSVDICSNCESAGLPGNLDSSDGGHNSSHIMIKIPYPLESSEVKTASRRAAHLWLGRDAANVGYSSSTDLKSSYAKTVVNGGDHPLDLSPDDHDTLCRGCNEPIIGIRYQCASCPSRPAAYSLCAHCEERSYELHNPYHAFFKLPRPVDRPISSEHPVIPPLYKAPVGKDQSDNFDPKAYLETVQHASALCDCCVTQIQGEWFRCAYCGRDLCDTCQLIDTHDDTHVFLVFKAPVDMRQFRQFADPENPRGSRPMIHHPVYNQTLL</sequence>
<comment type="caution">
    <text evidence="7">The sequence shown here is derived from an EMBL/GenBank/DDBJ whole genome shotgun (WGS) entry which is preliminary data.</text>
</comment>
<keyword evidence="2 4" id="KW-0863">Zinc-finger</keyword>
<evidence type="ECO:0000313" key="8">
    <source>
        <dbReference type="Proteomes" id="UP001556367"/>
    </source>
</evidence>
<dbReference type="InterPro" id="IPR000433">
    <property type="entry name" value="Znf_ZZ"/>
</dbReference>
<dbReference type="Proteomes" id="UP001556367">
    <property type="component" value="Unassembled WGS sequence"/>
</dbReference>
<dbReference type="InterPro" id="IPR052260">
    <property type="entry name" value="Autophagy_Rcpt_SigReg"/>
</dbReference>
<feature type="compositionally biased region" description="Basic and acidic residues" evidence="5">
    <location>
        <begin position="558"/>
        <end position="571"/>
    </location>
</feature>
<keyword evidence="8" id="KW-1185">Reference proteome</keyword>
<feature type="region of interest" description="Disordered" evidence="5">
    <location>
        <begin position="375"/>
        <end position="400"/>
    </location>
</feature>
<dbReference type="SMART" id="SM00291">
    <property type="entry name" value="ZnF_ZZ"/>
    <property type="match status" value="3"/>
</dbReference>
<feature type="domain" description="ZZ-type" evidence="6">
    <location>
        <begin position="697"/>
        <end position="759"/>
    </location>
</feature>
<evidence type="ECO:0000256" key="3">
    <source>
        <dbReference type="ARBA" id="ARBA00022833"/>
    </source>
</evidence>
<dbReference type="Gene3D" id="3.30.60.90">
    <property type="match status" value="3"/>
</dbReference>
<proteinExistence type="predicted"/>
<dbReference type="PANTHER" id="PTHR15090">
    <property type="entry name" value="SEQUESTOSOME 1-RELATED"/>
    <property type="match status" value="1"/>
</dbReference>
<dbReference type="EMBL" id="JASNQZ010000008">
    <property type="protein sequence ID" value="KAL0953370.1"/>
    <property type="molecule type" value="Genomic_DNA"/>
</dbReference>
<organism evidence="7 8">
    <name type="scientific">Hohenbuehelia grisea</name>
    <dbReference type="NCBI Taxonomy" id="104357"/>
    <lineage>
        <taxon>Eukaryota</taxon>
        <taxon>Fungi</taxon>
        <taxon>Dikarya</taxon>
        <taxon>Basidiomycota</taxon>
        <taxon>Agaricomycotina</taxon>
        <taxon>Agaricomycetes</taxon>
        <taxon>Agaricomycetidae</taxon>
        <taxon>Agaricales</taxon>
        <taxon>Pleurotineae</taxon>
        <taxon>Pleurotaceae</taxon>
        <taxon>Hohenbuehelia</taxon>
    </lineage>
</organism>
<keyword evidence="1" id="KW-0479">Metal-binding</keyword>
<name>A0ABR3JD07_9AGAR</name>
<feature type="compositionally biased region" description="Low complexity" evidence="5">
    <location>
        <begin position="166"/>
        <end position="177"/>
    </location>
</feature>
<feature type="region of interest" description="Disordered" evidence="5">
    <location>
        <begin position="275"/>
        <end position="295"/>
    </location>
</feature>
<gene>
    <name evidence="7" type="ORF">HGRIS_004607</name>
</gene>
<feature type="region of interest" description="Disordered" evidence="5">
    <location>
        <begin position="444"/>
        <end position="486"/>
    </location>
</feature>
<dbReference type="CDD" id="cd02340">
    <property type="entry name" value="ZZ_NBR1_like"/>
    <property type="match status" value="1"/>
</dbReference>
<feature type="region of interest" description="Disordered" evidence="5">
    <location>
        <begin position="554"/>
        <end position="580"/>
    </location>
</feature>
<dbReference type="PANTHER" id="PTHR15090:SF0">
    <property type="entry name" value="SEQUESTOSOME-1"/>
    <property type="match status" value="1"/>
</dbReference>
<evidence type="ECO:0000256" key="1">
    <source>
        <dbReference type="ARBA" id="ARBA00022723"/>
    </source>
</evidence>
<feature type="region of interest" description="Disordered" evidence="5">
    <location>
        <begin position="122"/>
        <end position="221"/>
    </location>
</feature>
<dbReference type="InterPro" id="IPR043145">
    <property type="entry name" value="Znf_ZZ_sf"/>
</dbReference>
<feature type="compositionally biased region" description="Low complexity" evidence="5">
    <location>
        <begin position="122"/>
        <end position="131"/>
    </location>
</feature>
<dbReference type="SUPFAM" id="SSF54277">
    <property type="entry name" value="CAD &amp; PB1 domains"/>
    <property type="match status" value="1"/>
</dbReference>
<evidence type="ECO:0000256" key="2">
    <source>
        <dbReference type="ARBA" id="ARBA00022771"/>
    </source>
</evidence>
<protein>
    <recommendedName>
        <fullName evidence="6">ZZ-type domain-containing protein</fullName>
    </recommendedName>
</protein>
<keyword evidence="3" id="KW-0862">Zinc</keyword>